<feature type="compositionally biased region" description="Basic and acidic residues" evidence="3">
    <location>
        <begin position="609"/>
        <end position="623"/>
    </location>
</feature>
<dbReference type="GO" id="GO:0000447">
    <property type="term" value="P:endonucleolytic cleavage in ITS1 to separate SSU-rRNA from 5.8S rRNA and LSU-rRNA from tricistronic rRNA transcript (SSU-rRNA, 5.8S rRNA, LSU-rRNA)"/>
    <property type="evidence" value="ECO:0007669"/>
    <property type="project" value="TreeGrafter"/>
</dbReference>
<feature type="compositionally biased region" description="Low complexity" evidence="3">
    <location>
        <begin position="669"/>
        <end position="678"/>
    </location>
</feature>
<evidence type="ECO:0000256" key="1">
    <source>
        <dbReference type="ARBA" id="ARBA00007473"/>
    </source>
</evidence>
<dbReference type="EMBL" id="CVRI01000043">
    <property type="protein sequence ID" value="CRK96024.1"/>
    <property type="molecule type" value="Genomic_DNA"/>
</dbReference>
<feature type="region of interest" description="Disordered" evidence="3">
    <location>
        <begin position="164"/>
        <end position="183"/>
    </location>
</feature>
<feature type="compositionally biased region" description="Polar residues" evidence="3">
    <location>
        <begin position="703"/>
        <end position="723"/>
    </location>
</feature>
<dbReference type="OrthoDB" id="10252032at2759"/>
<organism evidence="5 6">
    <name type="scientific">Clunio marinus</name>
    <dbReference type="NCBI Taxonomy" id="568069"/>
    <lineage>
        <taxon>Eukaryota</taxon>
        <taxon>Metazoa</taxon>
        <taxon>Ecdysozoa</taxon>
        <taxon>Arthropoda</taxon>
        <taxon>Hexapoda</taxon>
        <taxon>Insecta</taxon>
        <taxon>Pterygota</taxon>
        <taxon>Neoptera</taxon>
        <taxon>Endopterygota</taxon>
        <taxon>Diptera</taxon>
        <taxon>Nematocera</taxon>
        <taxon>Chironomoidea</taxon>
        <taxon>Chironomidae</taxon>
        <taxon>Clunio</taxon>
    </lineage>
</organism>
<feature type="region of interest" description="Disordered" evidence="3">
    <location>
        <begin position="739"/>
        <end position="766"/>
    </location>
</feature>
<keyword evidence="6" id="KW-1185">Reference proteome</keyword>
<evidence type="ECO:0000313" key="5">
    <source>
        <dbReference type="EMBL" id="CRK96024.1"/>
    </source>
</evidence>
<dbReference type="STRING" id="568069.A0A1J1I6Z0"/>
<dbReference type="GO" id="GO:0005730">
    <property type="term" value="C:nucleolus"/>
    <property type="evidence" value="ECO:0007669"/>
    <property type="project" value="TreeGrafter"/>
</dbReference>
<dbReference type="AlphaFoldDB" id="A0A1J1I6Z0"/>
<feature type="region of interest" description="Disordered" evidence="3">
    <location>
        <begin position="580"/>
        <end position="726"/>
    </location>
</feature>
<dbReference type="GO" id="GO:0030686">
    <property type="term" value="C:90S preribosome"/>
    <property type="evidence" value="ECO:0007669"/>
    <property type="project" value="TreeGrafter"/>
</dbReference>
<feature type="compositionally biased region" description="Basic and acidic residues" evidence="3">
    <location>
        <begin position="582"/>
        <end position="600"/>
    </location>
</feature>
<gene>
    <name evidence="5" type="primary">putative Protein KRI1 homolog</name>
    <name evidence="5" type="ORF">CLUMA_CG009464</name>
</gene>
<dbReference type="InterPro" id="IPR024626">
    <property type="entry name" value="Kri1-like_C"/>
</dbReference>
<dbReference type="PANTHER" id="PTHR14490">
    <property type="entry name" value="ZINC FINGER, ZZ TYPE"/>
    <property type="match status" value="1"/>
</dbReference>
<name>A0A1J1I6Z0_9DIPT</name>
<dbReference type="Proteomes" id="UP000183832">
    <property type="component" value="Unassembled WGS sequence"/>
</dbReference>
<dbReference type="PANTHER" id="PTHR14490:SF5">
    <property type="entry name" value="PROTEIN KRI1 HOMOLOG"/>
    <property type="match status" value="1"/>
</dbReference>
<feature type="compositionally biased region" description="Basic residues" evidence="3">
    <location>
        <begin position="755"/>
        <end position="766"/>
    </location>
</feature>
<feature type="compositionally biased region" description="Basic residues" evidence="3">
    <location>
        <begin position="624"/>
        <end position="635"/>
    </location>
</feature>
<feature type="domain" description="Kri1-like C-terminal" evidence="4">
    <location>
        <begin position="485"/>
        <end position="573"/>
    </location>
</feature>
<protein>
    <recommendedName>
        <fullName evidence="2">Protein KRI1 homolog</fullName>
    </recommendedName>
</protein>
<evidence type="ECO:0000256" key="3">
    <source>
        <dbReference type="SAM" id="MobiDB-lite"/>
    </source>
</evidence>
<feature type="region of interest" description="Disordered" evidence="3">
    <location>
        <begin position="288"/>
        <end position="323"/>
    </location>
</feature>
<evidence type="ECO:0000313" key="6">
    <source>
        <dbReference type="Proteomes" id="UP000183832"/>
    </source>
</evidence>
<reference evidence="5 6" key="1">
    <citation type="submission" date="2015-04" db="EMBL/GenBank/DDBJ databases">
        <authorList>
            <person name="Syromyatnikov M.Y."/>
            <person name="Popov V.N."/>
        </authorList>
    </citation>
    <scope>NUCLEOTIDE SEQUENCE [LARGE SCALE GENOMIC DNA]</scope>
</reference>
<dbReference type="InterPro" id="IPR018034">
    <property type="entry name" value="Kri1"/>
</dbReference>
<feature type="compositionally biased region" description="Basic and acidic residues" evidence="3">
    <location>
        <begin position="174"/>
        <end position="183"/>
    </location>
</feature>
<accession>A0A1J1I6Z0</accession>
<feature type="region of interest" description="Disordered" evidence="3">
    <location>
        <begin position="129"/>
        <end position="153"/>
    </location>
</feature>
<dbReference type="Pfam" id="PF12936">
    <property type="entry name" value="Kri1_C"/>
    <property type="match status" value="1"/>
</dbReference>
<proteinExistence type="inferred from homology"/>
<evidence type="ECO:0000256" key="2">
    <source>
        <dbReference type="ARBA" id="ARBA00017294"/>
    </source>
</evidence>
<evidence type="ECO:0000259" key="4">
    <source>
        <dbReference type="Pfam" id="PF12936"/>
    </source>
</evidence>
<comment type="similarity">
    <text evidence="1">Belongs to the KRI1 family.</text>
</comment>
<dbReference type="Pfam" id="PF05178">
    <property type="entry name" value="Kri1"/>
    <property type="match status" value="1"/>
</dbReference>
<sequence length="766" mass="90159">MSKKQKQLKLFENSESEEECTLKTNSAYAKHYDEFRKKEILSHLKTISDEDDSSDDASTDEELVNPEFDKEFLKSLAFLKNKDPNKYTSIPTFFENVPTVEETVKEKQQKKGNKPLTVAEYQRERLIKTEGRMSEDESADEEHPNNNSLSYVAEQEKIKNDLKRAMEDSSDDEGMFKIREKPKEEVEKEEEDYLKWIADQKKDVKLGKDEKALKPLKDFWTSDKLSKADQFLKDYIVNKRFMDKGDVPSYDDMIGLSEDEEEVEKQAEFETKYNFRFEQPDNDFIKRFPRNIEDTVRAPDNSRKEKRKERQERKAQEKEMKMKELRELQNIKKREIEEKLMLLKEVAGNEDFSLAEEDLNSDFDPDEHDRRMTKMFDNEYYGIDEGDKKPEFPDIDEELKIENWDNFDKSKIPDLPQDDEDQVAHCEDDDFIMDCDYNPENEKKKKIQEELIEMSKGRKRRKKISKLAELIKKEKPAYDPSTMDKTYEEYLDEYYKLDYEDIIADQPCRFRYTECVPNDFGLTVEEILLASNKELNQWASLKKTMQNRPKNVEINDVEKYNRRRNNLQLKKKIFASIYGQPESDKSEDSDDDSKVLKAENETEATQTLDDSKEVNESKVDEGNKKKKKNKRKKKGSNQDVKPPTKQSVNTKVSVKANGFKNKVDAQPKSSGISSTSTSNKRKMTDEIESATKAPQRFKKQKLHNQTGKQKSTNNKQASEFNELSENRLKAFGINPKKFKNKLKYGKNQQMDQGKSHKFNYKKKVQK</sequence>